<evidence type="ECO:0000313" key="2">
    <source>
        <dbReference type="Proteomes" id="UP000441717"/>
    </source>
</evidence>
<proteinExistence type="predicted"/>
<comment type="caution">
    <text evidence="1">The sequence shown here is derived from an EMBL/GenBank/DDBJ whole genome shotgun (WGS) entry which is preliminary data.</text>
</comment>
<dbReference type="AlphaFoldDB" id="A0A6N7ITK4"/>
<name>A0A6N7ITK4_9FIRM</name>
<evidence type="ECO:0000313" key="1">
    <source>
        <dbReference type="EMBL" id="MQL53382.1"/>
    </source>
</evidence>
<accession>A0A6N7ITK4</accession>
<dbReference type="OrthoDB" id="2077914at2"/>
<dbReference type="EMBL" id="WHYR01000047">
    <property type="protein sequence ID" value="MQL53382.1"/>
    <property type="molecule type" value="Genomic_DNA"/>
</dbReference>
<protein>
    <submittedName>
        <fullName evidence="1">Uncharacterized protein</fullName>
    </submittedName>
</protein>
<dbReference type="RefSeq" id="WP_152947854.1">
    <property type="nucleotide sequence ID" value="NZ_WHYR01000047.1"/>
</dbReference>
<gene>
    <name evidence="1" type="ORF">GFC01_14165</name>
</gene>
<reference evidence="1 2" key="1">
    <citation type="submission" date="2019-10" db="EMBL/GenBank/DDBJ databases">
        <title>Comparative genomics of sulfur disproportionating microorganisms.</title>
        <authorList>
            <person name="Ward L.M."/>
            <person name="Bertran E."/>
            <person name="Johnston D."/>
        </authorList>
    </citation>
    <scope>NUCLEOTIDE SEQUENCE [LARGE SCALE GENOMIC DNA]</scope>
    <source>
        <strain evidence="1 2">DSM 14055</strain>
    </source>
</reference>
<keyword evidence="2" id="KW-1185">Reference proteome</keyword>
<dbReference type="Proteomes" id="UP000441717">
    <property type="component" value="Unassembled WGS sequence"/>
</dbReference>
<sequence length="129" mass="14899">MIERFFAYTLDSEGETVVAGLPVEYNRQQVTVHFPGGGIQTIQRVPVQASYKRYKHNQRFVHWFSCPSCGRRTWSLLLVPGVGFYCRHCLGLGDYRDLWNANNNHRKPAKPSTWFKQLAKRGKKVLNDG</sequence>
<organism evidence="1 2">
    <name type="scientific">Desulfofundulus thermobenzoicus</name>
    <dbReference type="NCBI Taxonomy" id="29376"/>
    <lineage>
        <taxon>Bacteria</taxon>
        <taxon>Bacillati</taxon>
        <taxon>Bacillota</taxon>
        <taxon>Clostridia</taxon>
        <taxon>Eubacteriales</taxon>
        <taxon>Peptococcaceae</taxon>
        <taxon>Desulfofundulus</taxon>
    </lineage>
</organism>